<reference evidence="2 3" key="1">
    <citation type="submission" date="2020-08" db="EMBL/GenBank/DDBJ databases">
        <title>A novel species.</title>
        <authorList>
            <person name="Gao J."/>
        </authorList>
    </citation>
    <scope>NUCLEOTIDE SEQUENCE [LARGE SCALE GENOMIC DNA]</scope>
    <source>
        <strain evidence="2 3">CRPJ-33</strain>
    </source>
</reference>
<sequence>MGVIDLAVPGPGFTARPHACRARLRAAVRGVRASGTGRFRPAAGHEEARAAPAGPRPAAPVR</sequence>
<dbReference type="RefSeq" id="WP_187743252.1">
    <property type="nucleotide sequence ID" value="NZ_CP060825.1"/>
</dbReference>
<proteinExistence type="predicted"/>
<evidence type="ECO:0000256" key="1">
    <source>
        <dbReference type="SAM" id="MobiDB-lite"/>
    </source>
</evidence>
<gene>
    <name evidence="2" type="ORF">IAG43_26860</name>
</gene>
<keyword evidence="3" id="KW-1185">Reference proteome</keyword>
<organism evidence="2 3">
    <name type="scientific">Streptomyces genisteinicus</name>
    <dbReference type="NCBI Taxonomy" id="2768068"/>
    <lineage>
        <taxon>Bacteria</taxon>
        <taxon>Bacillati</taxon>
        <taxon>Actinomycetota</taxon>
        <taxon>Actinomycetes</taxon>
        <taxon>Kitasatosporales</taxon>
        <taxon>Streptomycetaceae</taxon>
        <taxon>Streptomyces</taxon>
    </lineage>
</organism>
<accession>A0A7H0I077</accession>
<protein>
    <submittedName>
        <fullName evidence="2">Uncharacterized protein</fullName>
    </submittedName>
</protein>
<dbReference type="Proteomes" id="UP000516230">
    <property type="component" value="Chromosome"/>
</dbReference>
<evidence type="ECO:0000313" key="2">
    <source>
        <dbReference type="EMBL" id="QNP66193.1"/>
    </source>
</evidence>
<evidence type="ECO:0000313" key="3">
    <source>
        <dbReference type="Proteomes" id="UP000516230"/>
    </source>
</evidence>
<dbReference type="EMBL" id="CP060825">
    <property type="protein sequence ID" value="QNP66193.1"/>
    <property type="molecule type" value="Genomic_DNA"/>
</dbReference>
<name>A0A7H0I077_9ACTN</name>
<dbReference type="KEGG" id="sgj:IAG43_26860"/>
<dbReference type="AlphaFoldDB" id="A0A7H0I077"/>
<feature type="region of interest" description="Disordered" evidence="1">
    <location>
        <begin position="33"/>
        <end position="62"/>
    </location>
</feature>